<evidence type="ECO:0000313" key="2">
    <source>
        <dbReference type="Proteomes" id="UP001524587"/>
    </source>
</evidence>
<gene>
    <name evidence="1" type="ORF">NFI95_09835</name>
</gene>
<comment type="caution">
    <text evidence="1">The sequence shown here is derived from an EMBL/GenBank/DDBJ whole genome shotgun (WGS) entry which is preliminary data.</text>
</comment>
<dbReference type="EMBL" id="JAMSKV010000007">
    <property type="protein sequence ID" value="MCQ8278752.1"/>
    <property type="molecule type" value="Genomic_DNA"/>
</dbReference>
<dbReference type="Pfam" id="PF04364">
    <property type="entry name" value="DNA_pol3_chi"/>
    <property type="match status" value="1"/>
</dbReference>
<dbReference type="EC" id="2.7.7.7" evidence="1"/>
<dbReference type="PANTHER" id="PTHR38767:SF1">
    <property type="entry name" value="DNA POLYMERASE III SUBUNIT CHI"/>
    <property type="match status" value="1"/>
</dbReference>
<dbReference type="PANTHER" id="PTHR38767">
    <property type="entry name" value="DNA POLYMERASE III SUBUNIT CHI"/>
    <property type="match status" value="1"/>
</dbReference>
<dbReference type="InterPro" id="IPR036768">
    <property type="entry name" value="PolIII_chi_sf"/>
</dbReference>
<protein>
    <submittedName>
        <fullName evidence="1">DNA polymerase III subunit chi</fullName>
        <ecNumber evidence="1">2.7.7.7</ecNumber>
    </submittedName>
</protein>
<dbReference type="InterPro" id="IPR007459">
    <property type="entry name" value="DNA_pol3_chi"/>
</dbReference>
<keyword evidence="2" id="KW-1185">Reference proteome</keyword>
<name>A0ABT1W798_9PROT</name>
<dbReference type="SUPFAM" id="SSF102400">
    <property type="entry name" value="DNA polymerase III chi subunit"/>
    <property type="match status" value="1"/>
</dbReference>
<dbReference type="NCBIfam" id="NF004347">
    <property type="entry name" value="PRK05728.1-4"/>
    <property type="match status" value="1"/>
</dbReference>
<dbReference type="Gene3D" id="3.40.50.10110">
    <property type="entry name" value="DNA polymerase III subunit chi"/>
    <property type="match status" value="1"/>
</dbReference>
<sequence length="148" mass="15947">MTEIGFYHLTRTTAEDALPALLGRTLQAGKRAVVRCRDAERVAALDAALWRAPEPVWLPHGTAAGGDADLQPVWITADDAVPNGATFLFLLDGAAQPEGGSFERVFDLFDGNDPSAVAEARLRWTAARTAGATLAYWRQEPKGWTRAG</sequence>
<dbReference type="RefSeq" id="WP_422864229.1">
    <property type="nucleotide sequence ID" value="NZ_JAMSKV010000007.1"/>
</dbReference>
<proteinExistence type="predicted"/>
<reference evidence="1 2" key="1">
    <citation type="submission" date="2022-06" db="EMBL/GenBank/DDBJ databases">
        <title>Endosaccharibacter gen. nov., sp. nov., endophytic bacteria isolated from sugarcane.</title>
        <authorList>
            <person name="Pitiwittayakul N."/>
            <person name="Yukphan P."/>
            <person name="Charoenyingcharoen P."/>
            <person name="Tanasupawat S."/>
        </authorList>
    </citation>
    <scope>NUCLEOTIDE SEQUENCE [LARGE SCALE GENOMIC DNA]</scope>
    <source>
        <strain evidence="1 2">KSS8</strain>
    </source>
</reference>
<dbReference type="GO" id="GO:0003887">
    <property type="term" value="F:DNA-directed DNA polymerase activity"/>
    <property type="evidence" value="ECO:0007669"/>
    <property type="project" value="UniProtKB-EC"/>
</dbReference>
<evidence type="ECO:0000313" key="1">
    <source>
        <dbReference type="EMBL" id="MCQ8278752.1"/>
    </source>
</evidence>
<keyword evidence="1" id="KW-0548">Nucleotidyltransferase</keyword>
<organism evidence="1 2">
    <name type="scientific">Endosaccharibacter trunci</name>
    <dbReference type="NCBI Taxonomy" id="2812733"/>
    <lineage>
        <taxon>Bacteria</taxon>
        <taxon>Pseudomonadati</taxon>
        <taxon>Pseudomonadota</taxon>
        <taxon>Alphaproteobacteria</taxon>
        <taxon>Acetobacterales</taxon>
        <taxon>Acetobacteraceae</taxon>
        <taxon>Endosaccharibacter</taxon>
    </lineage>
</organism>
<accession>A0ABT1W798</accession>
<keyword evidence="1" id="KW-0808">Transferase</keyword>
<dbReference type="Proteomes" id="UP001524587">
    <property type="component" value="Unassembled WGS sequence"/>
</dbReference>